<dbReference type="FunCoup" id="A0A151ZSN7">
    <property type="interactions" value="499"/>
</dbReference>
<dbReference type="GO" id="GO:0000177">
    <property type="term" value="C:cytoplasmic exosome (RNase complex)"/>
    <property type="evidence" value="ECO:0007669"/>
    <property type="project" value="TreeGrafter"/>
</dbReference>
<dbReference type="OMA" id="ECRINTH"/>
<dbReference type="InterPro" id="IPR001247">
    <property type="entry name" value="ExoRNase_PH_dom1"/>
</dbReference>
<evidence type="ECO:0000259" key="6">
    <source>
        <dbReference type="Pfam" id="PF01138"/>
    </source>
</evidence>
<dbReference type="Proteomes" id="UP000076078">
    <property type="component" value="Unassembled WGS sequence"/>
</dbReference>
<dbReference type="InterPro" id="IPR027408">
    <property type="entry name" value="PNPase/RNase_PH_dom_sf"/>
</dbReference>
<dbReference type="GO" id="GO:0071028">
    <property type="term" value="P:nuclear mRNA surveillance"/>
    <property type="evidence" value="ECO:0007669"/>
    <property type="project" value="TreeGrafter"/>
</dbReference>
<protein>
    <submittedName>
        <fullName evidence="8">Exosome complex exonuclease rrp41</fullName>
    </submittedName>
</protein>
<sequence length="248" mass="27460">MSKLSYISPDGLRVDGRRSNEIRRLNIKMGVSNRADGSAYYEQGNTKILVTVYGPRESVNSKSLYDRAVVKCEFSMSSFSTTERKQRQKGTDRQATEIQNLIKQAFESTVHVQLYPRSQIDIFVQVLQSDGGLKSASINACTLALIDAGISMKDFVCACNTSCIDGIPVLDLNNIEERSGGPDLLLSINPQLGGVISLNMDSKVQQDLFESVLDLGVKGCQKIFTILSDQVKRYSTELMSNQQQLQQS</sequence>
<dbReference type="InterPro" id="IPR050080">
    <property type="entry name" value="RNase_PH"/>
</dbReference>
<dbReference type="GO" id="GO:0016075">
    <property type="term" value="P:rRNA catabolic process"/>
    <property type="evidence" value="ECO:0007669"/>
    <property type="project" value="TreeGrafter"/>
</dbReference>
<dbReference type="Pfam" id="PF03725">
    <property type="entry name" value="RNase_PH_C"/>
    <property type="match status" value="1"/>
</dbReference>
<dbReference type="GO" id="GO:0034475">
    <property type="term" value="P:U4 snRNA 3'-end processing"/>
    <property type="evidence" value="ECO:0007669"/>
    <property type="project" value="TreeGrafter"/>
</dbReference>
<dbReference type="STRING" id="361077.A0A151ZSN7"/>
<dbReference type="InterPro" id="IPR015847">
    <property type="entry name" value="ExoRNase_PH_dom2"/>
</dbReference>
<evidence type="ECO:0000259" key="7">
    <source>
        <dbReference type="Pfam" id="PF03725"/>
    </source>
</evidence>
<accession>A0A151ZSN7</accession>
<feature type="domain" description="Exoribonuclease phosphorolytic" evidence="6">
    <location>
        <begin position="21"/>
        <end position="150"/>
    </location>
</feature>
<dbReference type="InterPro" id="IPR020568">
    <property type="entry name" value="Ribosomal_Su5_D2-typ_SF"/>
</dbReference>
<organism evidence="8 9">
    <name type="scientific">Tieghemostelium lacteum</name>
    <name type="common">Slime mold</name>
    <name type="synonym">Dictyostelium lacteum</name>
    <dbReference type="NCBI Taxonomy" id="361077"/>
    <lineage>
        <taxon>Eukaryota</taxon>
        <taxon>Amoebozoa</taxon>
        <taxon>Evosea</taxon>
        <taxon>Eumycetozoa</taxon>
        <taxon>Dictyostelia</taxon>
        <taxon>Dictyosteliales</taxon>
        <taxon>Raperosteliaceae</taxon>
        <taxon>Tieghemostelium</taxon>
    </lineage>
</organism>
<dbReference type="AlphaFoldDB" id="A0A151ZSN7"/>
<comment type="caution">
    <text evidence="8">The sequence shown here is derived from an EMBL/GenBank/DDBJ whole genome shotgun (WGS) entry which is preliminary data.</text>
</comment>
<proteinExistence type="inferred from homology"/>
<dbReference type="GO" id="GO:0003723">
    <property type="term" value="F:RNA binding"/>
    <property type="evidence" value="ECO:0007669"/>
    <property type="project" value="TreeGrafter"/>
</dbReference>
<evidence type="ECO:0000256" key="5">
    <source>
        <dbReference type="ARBA" id="ARBA00022835"/>
    </source>
</evidence>
<dbReference type="GO" id="GO:0005730">
    <property type="term" value="C:nucleolus"/>
    <property type="evidence" value="ECO:0007669"/>
    <property type="project" value="UniProtKB-SubCell"/>
</dbReference>
<comment type="subcellular location">
    <subcellularLocation>
        <location evidence="1">Cytoplasm</location>
    </subcellularLocation>
    <subcellularLocation>
        <location evidence="2">Nucleus</location>
        <location evidence="2">Nucleolus</location>
    </subcellularLocation>
</comment>
<evidence type="ECO:0000256" key="3">
    <source>
        <dbReference type="ARBA" id="ARBA00006678"/>
    </source>
</evidence>
<dbReference type="PANTHER" id="PTHR11953">
    <property type="entry name" value="EXOSOME COMPLEX COMPONENT"/>
    <property type="match status" value="1"/>
</dbReference>
<keyword evidence="9" id="KW-1185">Reference proteome</keyword>
<keyword evidence="4" id="KW-0963">Cytoplasm</keyword>
<dbReference type="GO" id="GO:0000176">
    <property type="term" value="C:nuclear exosome (RNase complex)"/>
    <property type="evidence" value="ECO:0007669"/>
    <property type="project" value="TreeGrafter"/>
</dbReference>
<dbReference type="Gene3D" id="3.30.230.70">
    <property type="entry name" value="GHMP Kinase, N-terminal domain"/>
    <property type="match status" value="1"/>
</dbReference>
<feature type="domain" description="Exoribonuclease phosphorolytic" evidence="7">
    <location>
        <begin position="154"/>
        <end position="218"/>
    </location>
</feature>
<gene>
    <name evidence="8" type="ORF">DLAC_04246</name>
</gene>
<dbReference type="SUPFAM" id="SSF55666">
    <property type="entry name" value="Ribonuclease PH domain 2-like"/>
    <property type="match status" value="1"/>
</dbReference>
<dbReference type="EMBL" id="LODT01000021">
    <property type="protein sequence ID" value="KYQ96926.1"/>
    <property type="molecule type" value="Genomic_DNA"/>
</dbReference>
<dbReference type="GO" id="GO:0004527">
    <property type="term" value="F:exonuclease activity"/>
    <property type="evidence" value="ECO:0007669"/>
    <property type="project" value="UniProtKB-KW"/>
</dbReference>
<evidence type="ECO:0000256" key="4">
    <source>
        <dbReference type="ARBA" id="ARBA00022490"/>
    </source>
</evidence>
<name>A0A151ZSN7_TIELA</name>
<dbReference type="GO" id="GO:0071051">
    <property type="term" value="P:poly(A)-dependent snoRNA 3'-end processing"/>
    <property type="evidence" value="ECO:0007669"/>
    <property type="project" value="TreeGrafter"/>
</dbReference>
<dbReference type="FunFam" id="3.30.230.70:FF:000004">
    <property type="entry name" value="Exosome complex component Rrp41"/>
    <property type="match status" value="1"/>
</dbReference>
<evidence type="ECO:0000313" key="8">
    <source>
        <dbReference type="EMBL" id="KYQ96926.1"/>
    </source>
</evidence>
<reference evidence="8 9" key="1">
    <citation type="submission" date="2015-12" db="EMBL/GenBank/DDBJ databases">
        <title>Dictyostelia acquired genes for synthesis and detection of signals that induce cell-type specialization by lateral gene transfer from prokaryotes.</title>
        <authorList>
            <person name="Gloeckner G."/>
            <person name="Schaap P."/>
        </authorList>
    </citation>
    <scope>NUCLEOTIDE SEQUENCE [LARGE SCALE GENOMIC DNA]</scope>
    <source>
        <strain evidence="8 9">TK</strain>
    </source>
</reference>
<dbReference type="PANTHER" id="PTHR11953:SF0">
    <property type="entry name" value="EXOSOME COMPLEX COMPONENT RRP41"/>
    <property type="match status" value="1"/>
</dbReference>
<dbReference type="Pfam" id="PF01138">
    <property type="entry name" value="RNase_PH"/>
    <property type="match status" value="1"/>
</dbReference>
<dbReference type="InParanoid" id="A0A151ZSN7"/>
<dbReference type="SUPFAM" id="SSF54211">
    <property type="entry name" value="Ribosomal protein S5 domain 2-like"/>
    <property type="match status" value="1"/>
</dbReference>
<dbReference type="CDD" id="cd11370">
    <property type="entry name" value="RNase_PH_RRP41"/>
    <property type="match status" value="1"/>
</dbReference>
<evidence type="ECO:0000256" key="1">
    <source>
        <dbReference type="ARBA" id="ARBA00004496"/>
    </source>
</evidence>
<evidence type="ECO:0000256" key="2">
    <source>
        <dbReference type="ARBA" id="ARBA00004604"/>
    </source>
</evidence>
<keyword evidence="8" id="KW-0540">Nuclease</keyword>
<keyword evidence="5" id="KW-0271">Exosome</keyword>
<dbReference type="InterPro" id="IPR036345">
    <property type="entry name" value="ExoRNase_PH_dom2_sf"/>
</dbReference>
<keyword evidence="8" id="KW-0269">Exonuclease</keyword>
<comment type="similarity">
    <text evidence="3">Belongs to the RNase PH family.</text>
</comment>
<keyword evidence="8" id="KW-0378">Hydrolase</keyword>
<dbReference type="OrthoDB" id="27298at2759"/>
<evidence type="ECO:0000313" key="9">
    <source>
        <dbReference type="Proteomes" id="UP000076078"/>
    </source>
</evidence>